<dbReference type="AlphaFoldDB" id="A0A849CB13"/>
<dbReference type="PANTHER" id="PTHR33164">
    <property type="entry name" value="TRANSCRIPTIONAL REGULATOR, MARR FAMILY"/>
    <property type="match status" value="1"/>
</dbReference>
<proteinExistence type="predicted"/>
<dbReference type="EMBL" id="JABELX010000026">
    <property type="protein sequence ID" value="NNH75722.1"/>
    <property type="molecule type" value="Genomic_DNA"/>
</dbReference>
<feature type="compositionally biased region" description="Gly residues" evidence="1">
    <location>
        <begin position="170"/>
        <end position="180"/>
    </location>
</feature>
<protein>
    <submittedName>
        <fullName evidence="3">Winged helix-turn-helix transcriptional regulator</fullName>
    </submittedName>
</protein>
<dbReference type="InterPro" id="IPR039422">
    <property type="entry name" value="MarR/SlyA-like"/>
</dbReference>
<feature type="region of interest" description="Disordered" evidence="1">
    <location>
        <begin position="140"/>
        <end position="180"/>
    </location>
</feature>
<sequence>MSSRQQVESGIHALITGGVLHNHAAAQQLGLHAIDLQALHLLAIAGGSGAPSALAATMRTPRSSVSRIVRRLEAAGYVHRRESPHDRRSVTVEVDRDRLAAVTAEYQQPSGRLAHVLATFNDNEVAVIVRFLDALLDHDVPPGAPAQPGEPTIRSAPPRSAQESAASQPGGRGLSGGATG</sequence>
<dbReference type="GO" id="GO:0006950">
    <property type="term" value="P:response to stress"/>
    <property type="evidence" value="ECO:0007669"/>
    <property type="project" value="TreeGrafter"/>
</dbReference>
<evidence type="ECO:0000313" key="4">
    <source>
        <dbReference type="Proteomes" id="UP000586827"/>
    </source>
</evidence>
<accession>A0A849CB13</accession>
<dbReference type="InterPro" id="IPR036388">
    <property type="entry name" value="WH-like_DNA-bd_sf"/>
</dbReference>
<organism evidence="3 4">
    <name type="scientific">Nocardia uniformis</name>
    <dbReference type="NCBI Taxonomy" id="53432"/>
    <lineage>
        <taxon>Bacteria</taxon>
        <taxon>Bacillati</taxon>
        <taxon>Actinomycetota</taxon>
        <taxon>Actinomycetes</taxon>
        <taxon>Mycobacteriales</taxon>
        <taxon>Nocardiaceae</taxon>
        <taxon>Nocardia</taxon>
    </lineage>
</organism>
<dbReference type="InterPro" id="IPR036390">
    <property type="entry name" value="WH_DNA-bd_sf"/>
</dbReference>
<dbReference type="GO" id="GO:0003700">
    <property type="term" value="F:DNA-binding transcription factor activity"/>
    <property type="evidence" value="ECO:0007669"/>
    <property type="project" value="InterPro"/>
</dbReference>
<dbReference type="InterPro" id="IPR000835">
    <property type="entry name" value="HTH_MarR-typ"/>
</dbReference>
<evidence type="ECO:0000259" key="2">
    <source>
        <dbReference type="PROSITE" id="PS50995"/>
    </source>
</evidence>
<dbReference type="Proteomes" id="UP000586827">
    <property type="component" value="Unassembled WGS sequence"/>
</dbReference>
<dbReference type="RefSeq" id="WP_067529507.1">
    <property type="nucleotide sequence ID" value="NZ_JABELX010000026.1"/>
</dbReference>
<dbReference type="SMART" id="SM00347">
    <property type="entry name" value="HTH_MARR"/>
    <property type="match status" value="1"/>
</dbReference>
<dbReference type="PROSITE" id="PS50995">
    <property type="entry name" value="HTH_MARR_2"/>
    <property type="match status" value="1"/>
</dbReference>
<comment type="caution">
    <text evidence="3">The sequence shown here is derived from an EMBL/GenBank/DDBJ whole genome shotgun (WGS) entry which is preliminary data.</text>
</comment>
<evidence type="ECO:0000313" key="3">
    <source>
        <dbReference type="EMBL" id="NNH75722.1"/>
    </source>
</evidence>
<dbReference type="Pfam" id="PF12802">
    <property type="entry name" value="MarR_2"/>
    <property type="match status" value="1"/>
</dbReference>
<keyword evidence="4" id="KW-1185">Reference proteome</keyword>
<name>A0A849CB13_9NOCA</name>
<dbReference type="Gene3D" id="1.10.10.10">
    <property type="entry name" value="Winged helix-like DNA-binding domain superfamily/Winged helix DNA-binding domain"/>
    <property type="match status" value="1"/>
</dbReference>
<feature type="domain" description="HTH marR-type" evidence="2">
    <location>
        <begin position="1"/>
        <end position="137"/>
    </location>
</feature>
<dbReference type="SUPFAM" id="SSF46785">
    <property type="entry name" value="Winged helix' DNA-binding domain"/>
    <property type="match status" value="1"/>
</dbReference>
<evidence type="ECO:0000256" key="1">
    <source>
        <dbReference type="SAM" id="MobiDB-lite"/>
    </source>
</evidence>
<dbReference type="PANTHER" id="PTHR33164:SF106">
    <property type="entry name" value="TRANSCRIPTIONAL REGULATORY PROTEIN"/>
    <property type="match status" value="1"/>
</dbReference>
<reference evidence="3 4" key="1">
    <citation type="submission" date="2020-05" db="EMBL/GenBank/DDBJ databases">
        <title>MicrobeNet Type strains.</title>
        <authorList>
            <person name="Nicholson A.C."/>
        </authorList>
    </citation>
    <scope>NUCLEOTIDE SEQUENCE [LARGE SCALE GENOMIC DNA]</scope>
    <source>
        <strain evidence="3 4">JCM 3224</strain>
    </source>
</reference>
<gene>
    <name evidence="3" type="ORF">HLB23_38730</name>
</gene>